<organism evidence="12">
    <name type="scientific">Fagus sylvatica</name>
    <name type="common">Beechnut</name>
    <dbReference type="NCBI Taxonomy" id="28930"/>
    <lineage>
        <taxon>Eukaryota</taxon>
        <taxon>Viridiplantae</taxon>
        <taxon>Streptophyta</taxon>
        <taxon>Embryophyta</taxon>
        <taxon>Tracheophyta</taxon>
        <taxon>Spermatophyta</taxon>
        <taxon>Magnoliopsida</taxon>
        <taxon>eudicotyledons</taxon>
        <taxon>Gunneridae</taxon>
        <taxon>Pentapetalae</taxon>
        <taxon>rosids</taxon>
        <taxon>fabids</taxon>
        <taxon>Fagales</taxon>
        <taxon>Fagaceae</taxon>
        <taxon>Fagus</taxon>
    </lineage>
</organism>
<dbReference type="GO" id="GO:0006281">
    <property type="term" value="P:DNA repair"/>
    <property type="evidence" value="ECO:0007669"/>
    <property type="project" value="UniProtKB-KW"/>
</dbReference>
<evidence type="ECO:0000256" key="10">
    <source>
        <dbReference type="PIRSR" id="PIRSR610347-2"/>
    </source>
</evidence>
<dbReference type="GO" id="GO:0004527">
    <property type="term" value="F:exonuclease activity"/>
    <property type="evidence" value="ECO:0007669"/>
    <property type="project" value="UniProtKB-KW"/>
</dbReference>
<feature type="active site" description="Proton donor/acceptor" evidence="9">
    <location>
        <position position="49"/>
    </location>
</feature>
<feature type="site" description="Interaction with DNA" evidence="11">
    <location>
        <position position="72"/>
    </location>
</feature>
<feature type="binding site" evidence="10">
    <location>
        <position position="51"/>
    </location>
    <ligand>
        <name>substrate</name>
    </ligand>
</feature>
<protein>
    <recommendedName>
        <fullName evidence="13">Aprataxin and PNK-like factor PBZ domain-containing protein</fullName>
    </recommendedName>
</protein>
<reference evidence="12" key="1">
    <citation type="submission" date="2018-02" db="EMBL/GenBank/DDBJ databases">
        <authorList>
            <person name="Cohen D.B."/>
            <person name="Kent A.D."/>
        </authorList>
    </citation>
    <scope>NUCLEOTIDE SEQUENCE</scope>
</reference>
<evidence type="ECO:0000256" key="4">
    <source>
        <dbReference type="ARBA" id="ARBA00022763"/>
    </source>
</evidence>
<evidence type="ECO:0000256" key="11">
    <source>
        <dbReference type="PIRSR" id="PIRSR610347-3"/>
    </source>
</evidence>
<name>A0A2N9F4V8_FAGSY</name>
<sequence>MLTQKLFREGYAAGNAVPGPLKNVEKEFLKKYWAKWKASHTGRCRAMPHIKTFTRYNGQKLAWLLLTSSNLSKAAWGALQKNNSQLMIRSYELGVLFLPSSIERCGSGFSCTSNGDIKEDKCRLLDNSEVRRTKLVTLTWQGSRNSGLSSEVIPLPVPYELPPQPYTSEGMLCPSAIVVILRVLPNFISSADVPWSWDRRYTKKDVYGQVWPRQVQLYTFQDS</sequence>
<keyword evidence="6" id="KW-0269">Exonuclease</keyword>
<dbReference type="GO" id="GO:0003690">
    <property type="term" value="F:double-stranded DNA binding"/>
    <property type="evidence" value="ECO:0007669"/>
    <property type="project" value="TreeGrafter"/>
</dbReference>
<comment type="subcellular location">
    <subcellularLocation>
        <location evidence="1">Nucleus</location>
    </subcellularLocation>
</comment>
<dbReference type="EMBL" id="OIVN01000540">
    <property type="protein sequence ID" value="SPC81824.1"/>
    <property type="molecule type" value="Genomic_DNA"/>
</dbReference>
<keyword evidence="5" id="KW-0378">Hydrolase</keyword>
<keyword evidence="7" id="KW-0234">DNA repair</keyword>
<dbReference type="SUPFAM" id="SSF56024">
    <property type="entry name" value="Phospholipase D/nuclease"/>
    <property type="match status" value="1"/>
</dbReference>
<evidence type="ECO:0000256" key="8">
    <source>
        <dbReference type="ARBA" id="ARBA00023242"/>
    </source>
</evidence>
<evidence type="ECO:0000256" key="2">
    <source>
        <dbReference type="ARBA" id="ARBA00010205"/>
    </source>
</evidence>
<keyword evidence="3" id="KW-0540">Nuclease</keyword>
<accession>A0A2N9F4V8</accession>
<proteinExistence type="inferred from homology"/>
<dbReference type="GO" id="GO:0005634">
    <property type="term" value="C:nucleus"/>
    <property type="evidence" value="ECO:0007669"/>
    <property type="project" value="UniProtKB-SubCell"/>
</dbReference>
<dbReference type="PANTHER" id="PTHR12415:SF0">
    <property type="entry name" value="TYROSYL-DNA PHOSPHODIESTERASE 1"/>
    <property type="match status" value="1"/>
</dbReference>
<dbReference type="GO" id="GO:0003697">
    <property type="term" value="F:single-stranded DNA binding"/>
    <property type="evidence" value="ECO:0007669"/>
    <property type="project" value="TreeGrafter"/>
</dbReference>
<gene>
    <name evidence="12" type="ORF">FSB_LOCUS9706</name>
</gene>
<evidence type="ECO:0000256" key="6">
    <source>
        <dbReference type="ARBA" id="ARBA00022839"/>
    </source>
</evidence>
<dbReference type="GO" id="GO:0017005">
    <property type="term" value="F:3'-tyrosyl-DNA phosphodiesterase activity"/>
    <property type="evidence" value="ECO:0007669"/>
    <property type="project" value="TreeGrafter"/>
</dbReference>
<evidence type="ECO:0000256" key="1">
    <source>
        <dbReference type="ARBA" id="ARBA00004123"/>
    </source>
</evidence>
<evidence type="ECO:0008006" key="13">
    <source>
        <dbReference type="Google" id="ProtNLM"/>
    </source>
</evidence>
<keyword evidence="4" id="KW-0227">DNA damage</keyword>
<dbReference type="PANTHER" id="PTHR12415">
    <property type="entry name" value="TYROSYL-DNA PHOSPHODIESTERASE 1"/>
    <property type="match status" value="1"/>
</dbReference>
<evidence type="ECO:0000313" key="12">
    <source>
        <dbReference type="EMBL" id="SPC81824.1"/>
    </source>
</evidence>
<comment type="similarity">
    <text evidence="2">Belongs to the tyrosyl-DNA phosphodiesterase family.</text>
</comment>
<dbReference type="AlphaFoldDB" id="A0A2N9F4V8"/>
<evidence type="ECO:0000256" key="7">
    <source>
        <dbReference type="ARBA" id="ARBA00023204"/>
    </source>
</evidence>
<evidence type="ECO:0000256" key="9">
    <source>
        <dbReference type="PIRSR" id="PIRSR610347-1"/>
    </source>
</evidence>
<evidence type="ECO:0000256" key="3">
    <source>
        <dbReference type="ARBA" id="ARBA00022722"/>
    </source>
</evidence>
<dbReference type="Pfam" id="PF06087">
    <property type="entry name" value="Tyr-DNA_phospho"/>
    <property type="match status" value="1"/>
</dbReference>
<dbReference type="Gene3D" id="3.30.870.10">
    <property type="entry name" value="Endonuclease Chain A"/>
    <property type="match status" value="1"/>
</dbReference>
<dbReference type="InterPro" id="IPR010347">
    <property type="entry name" value="Tdp1"/>
</dbReference>
<keyword evidence="8" id="KW-0539">Nucleus</keyword>
<evidence type="ECO:0000256" key="5">
    <source>
        <dbReference type="ARBA" id="ARBA00022801"/>
    </source>
</evidence>